<dbReference type="AlphaFoldDB" id="F8Q9H9"/>
<gene>
    <name evidence="2" type="ORF">SERLA73DRAFT_155353</name>
</gene>
<keyword evidence="1" id="KW-0732">Signal</keyword>
<reference evidence="3" key="1">
    <citation type="journal article" date="2011" name="Science">
        <title>The plant cell wall-decomposing machinery underlies the functional diversity of forest fungi.</title>
        <authorList>
            <person name="Eastwood D.C."/>
            <person name="Floudas D."/>
            <person name="Binder M."/>
            <person name="Majcherczyk A."/>
            <person name="Schneider P."/>
            <person name="Aerts A."/>
            <person name="Asiegbu F.O."/>
            <person name="Baker S.E."/>
            <person name="Barry K."/>
            <person name="Bendiksby M."/>
            <person name="Blumentritt M."/>
            <person name="Coutinho P.M."/>
            <person name="Cullen D."/>
            <person name="de Vries R.P."/>
            <person name="Gathman A."/>
            <person name="Goodell B."/>
            <person name="Henrissat B."/>
            <person name="Ihrmark K."/>
            <person name="Kauserud H."/>
            <person name="Kohler A."/>
            <person name="LaButti K."/>
            <person name="Lapidus A."/>
            <person name="Lavin J.L."/>
            <person name="Lee Y.-H."/>
            <person name="Lindquist E."/>
            <person name="Lilly W."/>
            <person name="Lucas S."/>
            <person name="Morin E."/>
            <person name="Murat C."/>
            <person name="Oguiza J.A."/>
            <person name="Park J."/>
            <person name="Pisabarro A.G."/>
            <person name="Riley R."/>
            <person name="Rosling A."/>
            <person name="Salamov A."/>
            <person name="Schmidt O."/>
            <person name="Schmutz J."/>
            <person name="Skrede I."/>
            <person name="Stenlid J."/>
            <person name="Wiebenga A."/>
            <person name="Xie X."/>
            <person name="Kuees U."/>
            <person name="Hibbett D.S."/>
            <person name="Hoffmeister D."/>
            <person name="Hoegberg N."/>
            <person name="Martin F."/>
            <person name="Grigoriev I.V."/>
            <person name="Watkinson S.C."/>
        </authorList>
    </citation>
    <scope>NUCLEOTIDE SEQUENCE [LARGE SCALE GENOMIC DNA]</scope>
    <source>
        <strain evidence="3">strain S7.3</strain>
    </source>
</reference>
<dbReference type="HOGENOM" id="CLU_1200426_0_0_1"/>
<feature type="chain" id="PRO_5003377167" evidence="1">
    <location>
        <begin position="26"/>
        <end position="231"/>
    </location>
</feature>
<dbReference type="EMBL" id="GL945486">
    <property type="protein sequence ID" value="EGN95234.1"/>
    <property type="molecule type" value="Genomic_DNA"/>
</dbReference>
<proteinExistence type="predicted"/>
<name>F8Q9H9_SERL3</name>
<dbReference type="InParanoid" id="F8Q9H9"/>
<accession>F8Q9H9</accession>
<evidence type="ECO:0000256" key="1">
    <source>
        <dbReference type="SAM" id="SignalP"/>
    </source>
</evidence>
<evidence type="ECO:0000313" key="3">
    <source>
        <dbReference type="Proteomes" id="UP000008063"/>
    </source>
</evidence>
<dbReference type="Proteomes" id="UP000008063">
    <property type="component" value="Unassembled WGS sequence"/>
</dbReference>
<protein>
    <submittedName>
        <fullName evidence="2">Uncharacterized protein</fullName>
    </submittedName>
</protein>
<feature type="signal peptide" evidence="1">
    <location>
        <begin position="1"/>
        <end position="25"/>
    </location>
</feature>
<sequence>MHTILQTSSLMWIMWSLSPDQVIISTDDDGNRWFYNYNIIHTKEVNILVLHGLETIRQRSWVITKQTGNESAMIIVGKVKDFKLFCGPNGNFINRSYGTLAGAKFQFTLGVPEQPALVDDFNKGFDNLLKVQSSTAATTDRCYFLEEQRRIKTVRFITPIFDKIVMLFLLIYHVSYLNELLQQLLSQSEDSDVSERVNYESEMETWPVSEEYQEDLMAIKTQYIVFDIYNG</sequence>
<organism evidence="3">
    <name type="scientific">Serpula lacrymans var. lacrymans (strain S7.3)</name>
    <name type="common">Dry rot fungus</name>
    <dbReference type="NCBI Taxonomy" id="936435"/>
    <lineage>
        <taxon>Eukaryota</taxon>
        <taxon>Fungi</taxon>
        <taxon>Dikarya</taxon>
        <taxon>Basidiomycota</taxon>
        <taxon>Agaricomycotina</taxon>
        <taxon>Agaricomycetes</taxon>
        <taxon>Agaricomycetidae</taxon>
        <taxon>Boletales</taxon>
        <taxon>Coniophorineae</taxon>
        <taxon>Serpulaceae</taxon>
        <taxon>Serpula</taxon>
    </lineage>
</organism>
<keyword evidence="3" id="KW-1185">Reference proteome</keyword>
<evidence type="ECO:0000313" key="2">
    <source>
        <dbReference type="EMBL" id="EGN95234.1"/>
    </source>
</evidence>